<organism evidence="1 2">
    <name type="scientific">Chionoecetes opilio</name>
    <name type="common">Atlantic snow crab</name>
    <name type="synonym">Cancer opilio</name>
    <dbReference type="NCBI Taxonomy" id="41210"/>
    <lineage>
        <taxon>Eukaryota</taxon>
        <taxon>Metazoa</taxon>
        <taxon>Ecdysozoa</taxon>
        <taxon>Arthropoda</taxon>
        <taxon>Crustacea</taxon>
        <taxon>Multicrustacea</taxon>
        <taxon>Malacostraca</taxon>
        <taxon>Eumalacostraca</taxon>
        <taxon>Eucarida</taxon>
        <taxon>Decapoda</taxon>
        <taxon>Pleocyemata</taxon>
        <taxon>Brachyura</taxon>
        <taxon>Eubrachyura</taxon>
        <taxon>Majoidea</taxon>
        <taxon>Majidae</taxon>
        <taxon>Chionoecetes</taxon>
    </lineage>
</organism>
<name>A0A8J4YK70_CHIOP</name>
<gene>
    <name evidence="1" type="ORF">GWK47_030229</name>
</gene>
<dbReference type="AlphaFoldDB" id="A0A8J4YK70"/>
<keyword evidence="2" id="KW-1185">Reference proteome</keyword>
<protein>
    <submittedName>
        <fullName evidence="1">Uncharacterized protein</fullName>
    </submittedName>
</protein>
<reference evidence="1" key="1">
    <citation type="submission" date="2020-07" db="EMBL/GenBank/DDBJ databases">
        <title>The High-quality genome of the commercially important snow crab, Chionoecetes opilio.</title>
        <authorList>
            <person name="Jeong J.-H."/>
            <person name="Ryu S."/>
        </authorList>
    </citation>
    <scope>NUCLEOTIDE SEQUENCE</scope>
    <source>
        <strain evidence="1">MADBK_172401_WGS</strain>
        <tissue evidence="1">Digestive gland</tissue>
    </source>
</reference>
<proteinExistence type="predicted"/>
<accession>A0A8J4YK70</accession>
<dbReference type="Proteomes" id="UP000770661">
    <property type="component" value="Unassembled WGS sequence"/>
</dbReference>
<evidence type="ECO:0000313" key="2">
    <source>
        <dbReference type="Proteomes" id="UP000770661"/>
    </source>
</evidence>
<dbReference type="EMBL" id="JACEEZ010001101">
    <property type="protein sequence ID" value="KAG0729492.1"/>
    <property type="molecule type" value="Genomic_DNA"/>
</dbReference>
<comment type="caution">
    <text evidence="1">The sequence shown here is derived from an EMBL/GenBank/DDBJ whole genome shotgun (WGS) entry which is preliminary data.</text>
</comment>
<sequence length="169" mass="19964">MQKDVSRNIRKYVMKSVCRRNFALFGMLRRRAKGLEAFPGLCLETDDSTVWKSLRRQKAYLNHFLKTEMEAHLYGVSRECQVSCEEIFEAQAAVERLRKKRQFTVKIMNFLDGLPLRRVEYLYDHVFTKMQRDKGEESHCYPDRTSLLLFMETVARKAGQEQAFPLGQQ</sequence>
<evidence type="ECO:0000313" key="1">
    <source>
        <dbReference type="EMBL" id="KAG0729492.1"/>
    </source>
</evidence>